<name>A0A7J3ZL14_9CREN</name>
<organism evidence="1">
    <name type="scientific">Fervidicoccus fontis</name>
    <dbReference type="NCBI Taxonomy" id="683846"/>
    <lineage>
        <taxon>Archaea</taxon>
        <taxon>Thermoproteota</taxon>
        <taxon>Thermoprotei</taxon>
        <taxon>Fervidicoccales</taxon>
        <taxon>Fervidicoccaceae</taxon>
        <taxon>Fervidicoccus</taxon>
    </lineage>
</organism>
<protein>
    <submittedName>
        <fullName evidence="1">Uncharacterized protein</fullName>
    </submittedName>
</protein>
<accession>A0A7J3ZL14</accession>
<dbReference type="AlphaFoldDB" id="A0A7J3ZL14"/>
<dbReference type="EMBL" id="DRZC01000070">
    <property type="protein sequence ID" value="HHQ80759.1"/>
    <property type="molecule type" value="Genomic_DNA"/>
</dbReference>
<gene>
    <name evidence="1" type="ORF">ENM78_04855</name>
</gene>
<comment type="caution">
    <text evidence="1">The sequence shown here is derived from an EMBL/GenBank/DDBJ whole genome shotgun (WGS) entry which is preliminary data.</text>
</comment>
<reference evidence="1" key="1">
    <citation type="journal article" date="2020" name="mSystems">
        <title>Genome- and Community-Level Interaction Insights into Carbon Utilization and Element Cycling Functions of Hydrothermarchaeota in Hydrothermal Sediment.</title>
        <authorList>
            <person name="Zhou Z."/>
            <person name="Liu Y."/>
            <person name="Xu W."/>
            <person name="Pan J."/>
            <person name="Luo Z.H."/>
            <person name="Li M."/>
        </authorList>
    </citation>
    <scope>NUCLEOTIDE SEQUENCE [LARGE SCALE GENOMIC DNA]</scope>
    <source>
        <strain evidence="1">SpSt-1116</strain>
    </source>
</reference>
<evidence type="ECO:0000313" key="1">
    <source>
        <dbReference type="EMBL" id="HHQ80759.1"/>
    </source>
</evidence>
<proteinExistence type="predicted"/>
<sequence length="239" mass="26760">MQSPSVGSSEAVIDGLLDLGELKVRGLSRVLYSSVKTVRDIYVSLARNIWRPEVNVTASGTLEIEGYRFSFYQVKPDVEGGRGRDDRGNFFWVRGGNGLEKVQLLPLVDILGRKIALLVLEFRGEEHPNPIFDKMYKGFRLAAFFKLKDVEAMAIELHRDKARIVFPRICSGEKTYASSIGVHKNCMVETASTNINIYVSNVWNHAMATWNTNPSLPLVKMAPKVTVGLFKRRGLPSSL</sequence>